<feature type="compositionally biased region" description="Polar residues" evidence="1">
    <location>
        <begin position="1"/>
        <end position="13"/>
    </location>
</feature>
<feature type="region of interest" description="Disordered" evidence="1">
    <location>
        <begin position="119"/>
        <end position="161"/>
    </location>
</feature>
<dbReference type="PANTHER" id="PTHR33738">
    <property type="entry name" value="EMB|CAB82975.1"/>
    <property type="match status" value="1"/>
</dbReference>
<dbReference type="PANTHER" id="PTHR33738:SF8">
    <property type="entry name" value="OS05G0454500 PROTEIN"/>
    <property type="match status" value="1"/>
</dbReference>
<proteinExistence type="predicted"/>
<feature type="region of interest" description="Disordered" evidence="1">
    <location>
        <begin position="53"/>
        <end position="99"/>
    </location>
</feature>
<accession>A0A5J5BL51</accession>
<feature type="region of interest" description="Disordered" evidence="1">
    <location>
        <begin position="1"/>
        <end position="31"/>
    </location>
</feature>
<sequence length="161" mass="17525">MENKKQASSSSFTADLFGAKETVRPSSSTGIFASIFPPTSKVVGRNSTISDLTGSWLKQPPGNQVWSTKQGTPDNVVKNREGVSNSTPKKESSSMFQERVDTCPLSSSLYYGGQEDMYIHSSSTQSSGSDPTFKKDEGEDANGNNLQDASRGNWWQGSLYY</sequence>
<dbReference type="AlphaFoldDB" id="A0A5J5BL51"/>
<keyword evidence="3" id="KW-1185">Reference proteome</keyword>
<gene>
    <name evidence="2" type="ORF">F0562_022010</name>
</gene>
<name>A0A5J5BL51_9ASTE</name>
<reference evidence="2 3" key="1">
    <citation type="submission" date="2019-09" db="EMBL/GenBank/DDBJ databases">
        <title>A chromosome-level genome assembly of the Chinese tupelo Nyssa sinensis.</title>
        <authorList>
            <person name="Yang X."/>
            <person name="Kang M."/>
            <person name="Yang Y."/>
            <person name="Xiong H."/>
            <person name="Wang M."/>
            <person name="Zhang Z."/>
            <person name="Wang Z."/>
            <person name="Wu H."/>
            <person name="Ma T."/>
            <person name="Liu J."/>
            <person name="Xi Z."/>
        </authorList>
    </citation>
    <scope>NUCLEOTIDE SEQUENCE [LARGE SCALE GENOMIC DNA]</scope>
    <source>
        <strain evidence="2">J267</strain>
        <tissue evidence="2">Leaf</tissue>
    </source>
</reference>
<feature type="compositionally biased region" description="Polar residues" evidence="1">
    <location>
        <begin position="142"/>
        <end position="161"/>
    </location>
</feature>
<dbReference type="OrthoDB" id="1733797at2759"/>
<protein>
    <submittedName>
        <fullName evidence="2">Uncharacterized protein</fullName>
    </submittedName>
</protein>
<organism evidence="2 3">
    <name type="scientific">Nyssa sinensis</name>
    <dbReference type="NCBI Taxonomy" id="561372"/>
    <lineage>
        <taxon>Eukaryota</taxon>
        <taxon>Viridiplantae</taxon>
        <taxon>Streptophyta</taxon>
        <taxon>Embryophyta</taxon>
        <taxon>Tracheophyta</taxon>
        <taxon>Spermatophyta</taxon>
        <taxon>Magnoliopsida</taxon>
        <taxon>eudicotyledons</taxon>
        <taxon>Gunneridae</taxon>
        <taxon>Pentapetalae</taxon>
        <taxon>asterids</taxon>
        <taxon>Cornales</taxon>
        <taxon>Nyssaceae</taxon>
        <taxon>Nyssa</taxon>
    </lineage>
</organism>
<dbReference type="Proteomes" id="UP000325577">
    <property type="component" value="Linkage Group LG11"/>
</dbReference>
<evidence type="ECO:0000313" key="3">
    <source>
        <dbReference type="Proteomes" id="UP000325577"/>
    </source>
</evidence>
<evidence type="ECO:0000256" key="1">
    <source>
        <dbReference type="SAM" id="MobiDB-lite"/>
    </source>
</evidence>
<feature type="compositionally biased region" description="Polar residues" evidence="1">
    <location>
        <begin position="61"/>
        <end position="73"/>
    </location>
</feature>
<dbReference type="EMBL" id="CM018034">
    <property type="protein sequence ID" value="KAA8543813.1"/>
    <property type="molecule type" value="Genomic_DNA"/>
</dbReference>
<evidence type="ECO:0000313" key="2">
    <source>
        <dbReference type="EMBL" id="KAA8543813.1"/>
    </source>
</evidence>